<protein>
    <submittedName>
        <fullName evidence="1">Uncharacterized protein</fullName>
    </submittedName>
</protein>
<organism evidence="1 2">
    <name type="scientific">Mytilus galloprovincialis</name>
    <name type="common">Mediterranean mussel</name>
    <dbReference type="NCBI Taxonomy" id="29158"/>
    <lineage>
        <taxon>Eukaryota</taxon>
        <taxon>Metazoa</taxon>
        <taxon>Spiralia</taxon>
        <taxon>Lophotrochozoa</taxon>
        <taxon>Mollusca</taxon>
        <taxon>Bivalvia</taxon>
        <taxon>Autobranchia</taxon>
        <taxon>Pteriomorphia</taxon>
        <taxon>Mytilida</taxon>
        <taxon>Mytiloidea</taxon>
        <taxon>Mytilidae</taxon>
        <taxon>Mytilinae</taxon>
        <taxon>Mytilus</taxon>
    </lineage>
</organism>
<evidence type="ECO:0000313" key="1">
    <source>
        <dbReference type="EMBL" id="VDI54706.1"/>
    </source>
</evidence>
<sequence length="121" mass="14490">MKSFSMEEEPFTCYKFEGQDYRKKQLLLEPEVVFQDKSERRAKRDAVERSKMLSKVSEKELFDTSLSSFLKKRVNGKWKSACHYYQQLCIEEARKQDSQELYKINDNDTDFTCKKDPDYSL</sequence>
<proteinExistence type="predicted"/>
<dbReference type="EMBL" id="UYJE01007425">
    <property type="protein sequence ID" value="VDI54706.1"/>
    <property type="molecule type" value="Genomic_DNA"/>
</dbReference>
<accession>A0A8B6FU18</accession>
<reference evidence="1" key="1">
    <citation type="submission" date="2018-11" db="EMBL/GenBank/DDBJ databases">
        <authorList>
            <person name="Alioto T."/>
            <person name="Alioto T."/>
        </authorList>
    </citation>
    <scope>NUCLEOTIDE SEQUENCE</scope>
</reference>
<name>A0A8B6FU18_MYTGA</name>
<keyword evidence="2" id="KW-1185">Reference proteome</keyword>
<evidence type="ECO:0000313" key="2">
    <source>
        <dbReference type="Proteomes" id="UP000596742"/>
    </source>
</evidence>
<gene>
    <name evidence="1" type="ORF">MGAL_10B058624</name>
</gene>
<comment type="caution">
    <text evidence="1">The sequence shown here is derived from an EMBL/GenBank/DDBJ whole genome shotgun (WGS) entry which is preliminary data.</text>
</comment>
<dbReference type="AlphaFoldDB" id="A0A8B6FU18"/>
<dbReference type="Proteomes" id="UP000596742">
    <property type="component" value="Unassembled WGS sequence"/>
</dbReference>